<evidence type="ECO:0000313" key="1">
    <source>
        <dbReference type="Proteomes" id="UP000095283"/>
    </source>
</evidence>
<protein>
    <submittedName>
        <fullName evidence="2">Uncharacterized protein</fullName>
    </submittedName>
</protein>
<dbReference type="AlphaFoldDB" id="A0A1I7XBM6"/>
<sequence length="33" mass="3637">MVVMVIEQRRAIGNAIGEIEDNYMGHCSRLCGA</sequence>
<dbReference type="WBParaSite" id="Hba_14922">
    <property type="protein sequence ID" value="Hba_14922"/>
    <property type="gene ID" value="Hba_14922"/>
</dbReference>
<accession>A0A1I7XBM6</accession>
<reference evidence="2" key="1">
    <citation type="submission" date="2016-11" db="UniProtKB">
        <authorList>
            <consortium name="WormBaseParasite"/>
        </authorList>
    </citation>
    <scope>IDENTIFICATION</scope>
</reference>
<organism evidence="1 2">
    <name type="scientific">Heterorhabditis bacteriophora</name>
    <name type="common">Entomopathogenic nematode worm</name>
    <dbReference type="NCBI Taxonomy" id="37862"/>
    <lineage>
        <taxon>Eukaryota</taxon>
        <taxon>Metazoa</taxon>
        <taxon>Ecdysozoa</taxon>
        <taxon>Nematoda</taxon>
        <taxon>Chromadorea</taxon>
        <taxon>Rhabditida</taxon>
        <taxon>Rhabditina</taxon>
        <taxon>Rhabditomorpha</taxon>
        <taxon>Strongyloidea</taxon>
        <taxon>Heterorhabditidae</taxon>
        <taxon>Heterorhabditis</taxon>
    </lineage>
</organism>
<keyword evidence="1" id="KW-1185">Reference proteome</keyword>
<evidence type="ECO:0000313" key="2">
    <source>
        <dbReference type="WBParaSite" id="Hba_14922"/>
    </source>
</evidence>
<dbReference type="Proteomes" id="UP000095283">
    <property type="component" value="Unplaced"/>
</dbReference>
<proteinExistence type="predicted"/>
<name>A0A1I7XBM6_HETBA</name>